<evidence type="ECO:0000313" key="21">
    <source>
        <dbReference type="EMBL" id="PWA86136.1"/>
    </source>
</evidence>
<dbReference type="SUPFAM" id="SSF52833">
    <property type="entry name" value="Thioredoxin-like"/>
    <property type="match status" value="1"/>
</dbReference>
<accession>A0A2U1PK46</accession>
<dbReference type="OrthoDB" id="7869097at2759"/>
<comment type="subcellular location">
    <subcellularLocation>
        <location evidence="2">Plastid</location>
        <location evidence="2">Chloroplast</location>
    </subcellularLocation>
</comment>
<comment type="cofactor">
    <cofactor evidence="1">
        <name>[4Fe-4S] cluster</name>
        <dbReference type="ChEBI" id="CHEBI:49883"/>
    </cofactor>
</comment>
<dbReference type="FunFam" id="3.40.50.620:FF:000153">
    <property type="entry name" value="Phosphoadenosine phosphosulfate reductase"/>
    <property type="match status" value="1"/>
</dbReference>
<dbReference type="CDD" id="cd02993">
    <property type="entry name" value="PDI_a_APS_reductase"/>
    <property type="match status" value="1"/>
</dbReference>
<dbReference type="EC" id="1.8.4.9" evidence="18"/>
<evidence type="ECO:0000256" key="10">
    <source>
        <dbReference type="ARBA" id="ARBA00023014"/>
    </source>
</evidence>
<dbReference type="SUPFAM" id="SSF52402">
    <property type="entry name" value="Adenine nucleotide alpha hydrolases-like"/>
    <property type="match status" value="1"/>
</dbReference>
<evidence type="ECO:0000256" key="16">
    <source>
        <dbReference type="ARBA" id="ARBA00055819"/>
    </source>
</evidence>
<evidence type="ECO:0000256" key="11">
    <source>
        <dbReference type="ARBA" id="ARBA00023016"/>
    </source>
</evidence>
<dbReference type="InterPro" id="IPR004508">
    <property type="entry name" value="Thioredoxin-indep_APS_Rdtase"/>
</dbReference>
<reference evidence="21 22" key="1">
    <citation type="journal article" date="2018" name="Mol. Plant">
        <title>The genome of Artemisia annua provides insight into the evolution of Asteraceae family and artemisinin biosynthesis.</title>
        <authorList>
            <person name="Shen Q."/>
            <person name="Zhang L."/>
            <person name="Liao Z."/>
            <person name="Wang S."/>
            <person name="Yan T."/>
            <person name="Shi P."/>
            <person name="Liu M."/>
            <person name="Fu X."/>
            <person name="Pan Q."/>
            <person name="Wang Y."/>
            <person name="Lv Z."/>
            <person name="Lu X."/>
            <person name="Zhang F."/>
            <person name="Jiang W."/>
            <person name="Ma Y."/>
            <person name="Chen M."/>
            <person name="Hao X."/>
            <person name="Li L."/>
            <person name="Tang Y."/>
            <person name="Lv G."/>
            <person name="Zhou Y."/>
            <person name="Sun X."/>
            <person name="Brodelius P.E."/>
            <person name="Rose J.K.C."/>
            <person name="Tang K."/>
        </authorList>
    </citation>
    <scope>NUCLEOTIDE SEQUENCE [LARGE SCALE GENOMIC DNA]</scope>
    <source>
        <strain evidence="22">cv. Huhao1</strain>
        <tissue evidence="21">Leaf</tissue>
    </source>
</reference>
<comment type="function">
    <text evidence="16">Reduces sulfate for Cys biosynthesis. Substrate preference is adenosine-5'-phosphosulfate (APS) &gt;&gt; 3'-phosphoadenosine-5'-phosphosulfate (PAPS). Uses glutathione or DTT as source of protons.</text>
</comment>
<evidence type="ECO:0000256" key="2">
    <source>
        <dbReference type="ARBA" id="ARBA00004229"/>
    </source>
</evidence>
<keyword evidence="12" id="KW-1015">Disulfide bond</keyword>
<organism evidence="21 22">
    <name type="scientific">Artemisia annua</name>
    <name type="common">Sweet wormwood</name>
    <dbReference type="NCBI Taxonomy" id="35608"/>
    <lineage>
        <taxon>Eukaryota</taxon>
        <taxon>Viridiplantae</taxon>
        <taxon>Streptophyta</taxon>
        <taxon>Embryophyta</taxon>
        <taxon>Tracheophyta</taxon>
        <taxon>Spermatophyta</taxon>
        <taxon>Magnoliopsida</taxon>
        <taxon>eudicotyledons</taxon>
        <taxon>Gunneridae</taxon>
        <taxon>Pentapetalae</taxon>
        <taxon>asterids</taxon>
        <taxon>campanulids</taxon>
        <taxon>Asterales</taxon>
        <taxon>Asteraceae</taxon>
        <taxon>Asteroideae</taxon>
        <taxon>Anthemideae</taxon>
        <taxon>Artemisiinae</taxon>
        <taxon>Artemisia</taxon>
    </lineage>
</organism>
<evidence type="ECO:0000259" key="20">
    <source>
        <dbReference type="PROSITE" id="PS51352"/>
    </source>
</evidence>
<keyword evidence="11" id="KW-0346">Stress response</keyword>
<keyword evidence="6" id="KW-0479">Metal-binding</keyword>
<feature type="compositionally biased region" description="Low complexity" evidence="19">
    <location>
        <begin position="1"/>
        <end position="22"/>
    </location>
</feature>
<evidence type="ECO:0000256" key="4">
    <source>
        <dbReference type="ARBA" id="ARBA00022605"/>
    </source>
</evidence>
<dbReference type="InterPro" id="IPR014729">
    <property type="entry name" value="Rossmann-like_a/b/a_fold"/>
</dbReference>
<protein>
    <recommendedName>
        <fullName evidence="18">adenylyl-sulfate reductase (glutathione)</fullName>
        <ecNumber evidence="18">1.8.4.9</ecNumber>
    </recommendedName>
</protein>
<dbReference type="GO" id="GO:0046872">
    <property type="term" value="F:metal ion binding"/>
    <property type="evidence" value="ECO:0007669"/>
    <property type="project" value="UniProtKB-KW"/>
</dbReference>
<evidence type="ECO:0000256" key="14">
    <source>
        <dbReference type="ARBA" id="ARBA00023284"/>
    </source>
</evidence>
<dbReference type="InterPro" id="IPR013766">
    <property type="entry name" value="Thioredoxin_domain"/>
</dbReference>
<evidence type="ECO:0000256" key="13">
    <source>
        <dbReference type="ARBA" id="ARBA00023192"/>
    </source>
</evidence>
<dbReference type="NCBIfam" id="TIGR00424">
    <property type="entry name" value="APS_reduc"/>
    <property type="match status" value="1"/>
</dbReference>
<evidence type="ECO:0000313" key="22">
    <source>
        <dbReference type="Proteomes" id="UP000245207"/>
    </source>
</evidence>
<keyword evidence="5" id="KW-0934">Plastid</keyword>
<dbReference type="Pfam" id="PF01507">
    <property type="entry name" value="PAPS_reduct"/>
    <property type="match status" value="1"/>
</dbReference>
<evidence type="ECO:0000256" key="9">
    <source>
        <dbReference type="ARBA" id="ARBA00023004"/>
    </source>
</evidence>
<gene>
    <name evidence="21" type="ORF">CTI12_AA054150</name>
</gene>
<dbReference type="CDD" id="cd23945">
    <property type="entry name" value="PAPS_reductase"/>
    <property type="match status" value="1"/>
</dbReference>
<dbReference type="GO" id="GO:0009507">
    <property type="term" value="C:chloroplast"/>
    <property type="evidence" value="ECO:0007669"/>
    <property type="project" value="UniProtKB-SubCell"/>
</dbReference>
<dbReference type="GO" id="GO:0009973">
    <property type="term" value="F:adenylyl-sulfate reductase activity"/>
    <property type="evidence" value="ECO:0007669"/>
    <property type="project" value="UniProtKB-ARBA"/>
</dbReference>
<comment type="similarity">
    <text evidence="17">Belongs to the APS reductase family.</text>
</comment>
<keyword evidence="10" id="KW-0411">Iron-sulfur</keyword>
<keyword evidence="14" id="KW-0676">Redox-active center</keyword>
<dbReference type="STRING" id="35608.A0A2U1PK46"/>
<dbReference type="EMBL" id="PKPP01001050">
    <property type="protein sequence ID" value="PWA86136.1"/>
    <property type="molecule type" value="Genomic_DNA"/>
</dbReference>
<sequence>MALAFSSSTSIGFSSSSSSTLSHNDQPVFKVSGNTNNFQPLDRSHRALPLNVSGNGGLVTLKALNARNDSIVPSAATTFAPDVVEKSVEVEDIDKLSKHLEDASPLEIMDKALEKYGNDIAIAFSGAEDVALIEYAHLTGRPFRVFSLDTGRLNPETYKFFDTVEKHYNIRIEYMFPDSVEVQALVRTKGLFSFYEDGHQECCRVRKVRPLRRALKGLRAWITGQRKDQSPGTRSEVPVVQVDPVFEGLEGGSGSLVKWNPVANVAGNDIWSFLRTMDVPVNSLHAQGYVSIGCEPCTRAVLPGQHEREGRWWWEDAKAKECGLHKGNLKEDTVNGNVNDTLHANGRVDIFSSNDIVNLTRPGMENLLKMEDRKDPWIVVLYAPWCQFCQAMEASYDELAEKLSGSGLKVGKFRADGDEKAFAQQNLQLGSFPTILFFPKHLSSPIKYPSEKRDVDSLLAFVNALR</sequence>
<dbReference type="PANTHER" id="PTHR46482">
    <property type="entry name" value="5'-ADENYLYLSULFATE REDUCTASE 3, CHLOROPLASTIC"/>
    <property type="match status" value="1"/>
</dbReference>
<dbReference type="GO" id="GO:0019344">
    <property type="term" value="P:cysteine biosynthetic process"/>
    <property type="evidence" value="ECO:0007669"/>
    <property type="project" value="UniProtKB-KW"/>
</dbReference>
<keyword evidence="7" id="KW-0809">Transit peptide</keyword>
<dbReference type="PROSITE" id="PS51352">
    <property type="entry name" value="THIOREDOXIN_2"/>
    <property type="match status" value="1"/>
</dbReference>
<name>A0A2U1PK46_ARTAN</name>
<evidence type="ECO:0000256" key="17">
    <source>
        <dbReference type="ARBA" id="ARBA00061610"/>
    </source>
</evidence>
<comment type="caution">
    <text evidence="21">The sequence shown here is derived from an EMBL/GenBank/DDBJ whole genome shotgun (WGS) entry which is preliminary data.</text>
</comment>
<dbReference type="Gene3D" id="3.40.30.10">
    <property type="entry name" value="Glutaredoxin"/>
    <property type="match status" value="1"/>
</dbReference>
<evidence type="ECO:0000256" key="6">
    <source>
        <dbReference type="ARBA" id="ARBA00022723"/>
    </source>
</evidence>
<dbReference type="InterPro" id="IPR036249">
    <property type="entry name" value="Thioredoxin-like_sf"/>
</dbReference>
<keyword evidence="22" id="KW-1185">Reference proteome</keyword>
<keyword evidence="9" id="KW-0408">Iron</keyword>
<dbReference type="NCBIfam" id="NF002537">
    <property type="entry name" value="PRK02090.1"/>
    <property type="match status" value="1"/>
</dbReference>
<evidence type="ECO:0000256" key="7">
    <source>
        <dbReference type="ARBA" id="ARBA00022946"/>
    </source>
</evidence>
<feature type="domain" description="Thioredoxin" evidence="20">
    <location>
        <begin position="320"/>
        <end position="466"/>
    </location>
</feature>
<keyword evidence="13" id="KW-0198">Cysteine biosynthesis</keyword>
<dbReference type="AlphaFoldDB" id="A0A2U1PK46"/>
<dbReference type="HAMAP" id="MF_00063">
    <property type="entry name" value="CysH"/>
    <property type="match status" value="1"/>
</dbReference>
<evidence type="ECO:0000256" key="5">
    <source>
        <dbReference type="ARBA" id="ARBA00022640"/>
    </source>
</evidence>
<dbReference type="FunFam" id="3.40.30.10:FF:000252">
    <property type="entry name" value="Phosphoadenosine-phosphosulphate reductase"/>
    <property type="match status" value="1"/>
</dbReference>
<evidence type="ECO:0000256" key="1">
    <source>
        <dbReference type="ARBA" id="ARBA00001966"/>
    </source>
</evidence>
<dbReference type="Pfam" id="PF00085">
    <property type="entry name" value="Thioredoxin"/>
    <property type="match status" value="1"/>
</dbReference>
<dbReference type="GO" id="GO:0033741">
    <property type="term" value="F:adenylyl-sulfate reductase (glutathione) activity"/>
    <property type="evidence" value="ECO:0007669"/>
    <property type="project" value="UniProtKB-EC"/>
</dbReference>
<proteinExistence type="inferred from homology"/>
<dbReference type="InterPro" id="IPR002500">
    <property type="entry name" value="PAPS_reduct_dom"/>
</dbReference>
<evidence type="ECO:0000256" key="8">
    <source>
        <dbReference type="ARBA" id="ARBA00023002"/>
    </source>
</evidence>
<evidence type="ECO:0000256" key="12">
    <source>
        <dbReference type="ARBA" id="ARBA00023157"/>
    </source>
</evidence>
<dbReference type="Gene3D" id="3.40.50.620">
    <property type="entry name" value="HUPs"/>
    <property type="match status" value="1"/>
</dbReference>
<keyword evidence="3" id="KW-0150">Chloroplast</keyword>
<dbReference type="GO" id="GO:0019379">
    <property type="term" value="P:sulfate assimilation, phosphoadenylyl sulfate reduction by phosphoadenylyl-sulfate reductase (thioredoxin)"/>
    <property type="evidence" value="ECO:0007669"/>
    <property type="project" value="InterPro"/>
</dbReference>
<dbReference type="PANTHER" id="PTHR46482:SF9">
    <property type="entry name" value="5'-ADENYLYLSULFATE REDUCTASE 1, CHLOROPLASTIC"/>
    <property type="match status" value="1"/>
</dbReference>
<dbReference type="GO" id="GO:0051536">
    <property type="term" value="F:iron-sulfur cluster binding"/>
    <property type="evidence" value="ECO:0007669"/>
    <property type="project" value="UniProtKB-KW"/>
</dbReference>
<keyword evidence="8" id="KW-0560">Oxidoreductase</keyword>
<keyword evidence="4" id="KW-0028">Amino-acid biosynthesis</keyword>
<dbReference type="GO" id="GO:0004604">
    <property type="term" value="F:phosphoadenylyl-sulfate reductase (thioredoxin) activity"/>
    <property type="evidence" value="ECO:0007669"/>
    <property type="project" value="InterPro"/>
</dbReference>
<dbReference type="InterPro" id="IPR004511">
    <property type="entry name" value="PAPS/APS_Rdtase"/>
</dbReference>
<evidence type="ECO:0000256" key="15">
    <source>
        <dbReference type="ARBA" id="ARBA00050468"/>
    </source>
</evidence>
<comment type="catalytic activity">
    <reaction evidence="15">
        <text>glutathione disulfide + sulfite + AMP + 2 H(+) = adenosine 5'-phosphosulfate + 2 glutathione</text>
        <dbReference type="Rhea" id="RHEA:14141"/>
        <dbReference type="ChEBI" id="CHEBI:15378"/>
        <dbReference type="ChEBI" id="CHEBI:17359"/>
        <dbReference type="ChEBI" id="CHEBI:57925"/>
        <dbReference type="ChEBI" id="CHEBI:58243"/>
        <dbReference type="ChEBI" id="CHEBI:58297"/>
        <dbReference type="ChEBI" id="CHEBI:456215"/>
        <dbReference type="EC" id="1.8.4.9"/>
    </reaction>
</comment>
<feature type="region of interest" description="Disordered" evidence="19">
    <location>
        <begin position="1"/>
        <end position="42"/>
    </location>
</feature>
<evidence type="ECO:0000256" key="18">
    <source>
        <dbReference type="ARBA" id="ARBA00067033"/>
    </source>
</evidence>
<evidence type="ECO:0000256" key="3">
    <source>
        <dbReference type="ARBA" id="ARBA00022528"/>
    </source>
</evidence>
<dbReference type="Proteomes" id="UP000245207">
    <property type="component" value="Unassembled WGS sequence"/>
</dbReference>
<evidence type="ECO:0000256" key="19">
    <source>
        <dbReference type="SAM" id="MobiDB-lite"/>
    </source>
</evidence>